<dbReference type="Gene3D" id="2.180.10.10">
    <property type="entry name" value="RHS repeat-associated core"/>
    <property type="match status" value="1"/>
</dbReference>
<proteinExistence type="predicted"/>
<dbReference type="NCBIfam" id="TIGR03696">
    <property type="entry name" value="Rhs_assc_core"/>
    <property type="match status" value="1"/>
</dbReference>
<gene>
    <name evidence="1" type="ORF">ALP48_02942</name>
</gene>
<dbReference type="AlphaFoldDB" id="A0A3M5LKE0"/>
<dbReference type="Proteomes" id="UP000268096">
    <property type="component" value="Unassembled WGS sequence"/>
</dbReference>
<sequence length="383" mass="42745">MSSRRHDRYSDFTCRADAAMDDTPEGRRVLCRYRYDALDRIAVVDPDAQEAVSRFYQKKRLTVEIQGAMRRRVFLGEDRLLAEYQADGAAERVDLLGTDRQSSVLHALSSEGRQPLAYSPYGHRAQGGPFSGFNGERADPVTGHYLLGNGYRAFNPVLMRFNRPDSLSPFGRGGLNAYAYCQGDPVNRSDPGGHVGVHILFLDKLPDLALGRIFRHLSFKDMAAVSGASNTLNERGAGLIALQLNKRFVDASDPGVLSNLRSAIKSETGVLPSVFKSEDFKTRFDEVVANASQKMSDRIKEAKHAEQSFSDKFTGKPNTSYDDFKKALVSKRKEHEGSLEMLLNINRDVARRTTLMGAWYTQIGLKGKMERRVADIRSLLNTP</sequence>
<name>A0A3M5LKE0_PSESX</name>
<reference evidence="1 2" key="1">
    <citation type="submission" date="2018-08" db="EMBL/GenBank/DDBJ databases">
        <title>Recombination of ecologically and evolutionarily significant loci maintains genetic cohesion in the Pseudomonas syringae species complex.</title>
        <authorList>
            <person name="Dillon M."/>
            <person name="Thakur S."/>
            <person name="Almeida R.N.D."/>
            <person name="Weir B.S."/>
            <person name="Guttman D.S."/>
        </authorList>
    </citation>
    <scope>NUCLEOTIDE SEQUENCE [LARGE SCALE GENOMIC DNA]</scope>
    <source>
        <strain evidence="1 2">ICMP 16926</strain>
    </source>
</reference>
<comment type="caution">
    <text evidence="1">The sequence shown here is derived from an EMBL/GenBank/DDBJ whole genome shotgun (WGS) entry which is preliminary data.</text>
</comment>
<organism evidence="1 2">
    <name type="scientific">Pseudomonas syringae pv. solidagae</name>
    <dbReference type="NCBI Taxonomy" id="264458"/>
    <lineage>
        <taxon>Bacteria</taxon>
        <taxon>Pseudomonadati</taxon>
        <taxon>Pseudomonadota</taxon>
        <taxon>Gammaproteobacteria</taxon>
        <taxon>Pseudomonadales</taxon>
        <taxon>Pseudomonadaceae</taxon>
        <taxon>Pseudomonas</taxon>
        <taxon>Pseudomonas syringae</taxon>
    </lineage>
</organism>
<protein>
    <submittedName>
        <fullName evidence="1">YD repeat-containing protein</fullName>
    </submittedName>
</protein>
<dbReference type="EMBL" id="RBTH01000114">
    <property type="protein sequence ID" value="RMT48250.1"/>
    <property type="molecule type" value="Genomic_DNA"/>
</dbReference>
<evidence type="ECO:0000313" key="1">
    <source>
        <dbReference type="EMBL" id="RMT48250.1"/>
    </source>
</evidence>
<evidence type="ECO:0000313" key="2">
    <source>
        <dbReference type="Proteomes" id="UP000268096"/>
    </source>
</evidence>
<dbReference type="SUPFAM" id="SSF56399">
    <property type="entry name" value="ADP-ribosylation"/>
    <property type="match status" value="1"/>
</dbReference>
<accession>A0A3M5LKE0</accession>
<dbReference type="InterPro" id="IPR022385">
    <property type="entry name" value="Rhs_assc_core"/>
</dbReference>